<dbReference type="HAMAP" id="MF_00274">
    <property type="entry name" value="DNA_YbaB_EbfC"/>
    <property type="match status" value="1"/>
</dbReference>
<evidence type="ECO:0000313" key="4">
    <source>
        <dbReference type="Proteomes" id="UP000488299"/>
    </source>
</evidence>
<keyword evidence="2" id="KW-0963">Cytoplasm</keyword>
<dbReference type="InterPro" id="IPR004401">
    <property type="entry name" value="YbaB/EbfC"/>
</dbReference>
<keyword evidence="1 2" id="KW-0238">DNA-binding</keyword>
<evidence type="ECO:0000256" key="2">
    <source>
        <dbReference type="HAMAP-Rule" id="MF_00274"/>
    </source>
</evidence>
<dbReference type="Pfam" id="PF02575">
    <property type="entry name" value="YbaB_DNA_bd"/>
    <property type="match status" value="1"/>
</dbReference>
<proteinExistence type="inferred from homology"/>
<dbReference type="EMBL" id="WELI01000001">
    <property type="protein sequence ID" value="KAB7732627.1"/>
    <property type="molecule type" value="Genomic_DNA"/>
</dbReference>
<comment type="subcellular location">
    <subcellularLocation>
        <location evidence="2">Cytoplasm</location>
        <location evidence="2">Nucleoid</location>
    </subcellularLocation>
</comment>
<gene>
    <name evidence="3" type="ORF">F5984_01325</name>
</gene>
<dbReference type="GO" id="GO:0003677">
    <property type="term" value="F:DNA binding"/>
    <property type="evidence" value="ECO:0007669"/>
    <property type="project" value="UniProtKB-UniRule"/>
</dbReference>
<comment type="similarity">
    <text evidence="2">Belongs to the YbaB/EbfC family.</text>
</comment>
<sequence>MFGNLGNMMDMFGKMKDIQARMQEAQQSLSTLTETGESGAGMVRATVNGLKQVIKLDIDPDMVKSIGTSNDDREMLQDLVVAAINKAMETMEPKIREHLRKSTEGLLPNIPGMDLGSMMP</sequence>
<dbReference type="PIRSF" id="PIRSF004555">
    <property type="entry name" value="UCP004555"/>
    <property type="match status" value="1"/>
</dbReference>
<dbReference type="GO" id="GO:0005829">
    <property type="term" value="C:cytosol"/>
    <property type="evidence" value="ECO:0007669"/>
    <property type="project" value="TreeGrafter"/>
</dbReference>
<dbReference type="PANTHER" id="PTHR33449:SF1">
    <property type="entry name" value="NUCLEOID-ASSOCIATED PROTEIN YBAB"/>
    <property type="match status" value="1"/>
</dbReference>
<dbReference type="NCBIfam" id="TIGR00103">
    <property type="entry name" value="DNA_YbaB_EbfC"/>
    <property type="match status" value="1"/>
</dbReference>
<dbReference type="Proteomes" id="UP000488299">
    <property type="component" value="Unassembled WGS sequence"/>
</dbReference>
<dbReference type="RefSeq" id="WP_152122100.1">
    <property type="nucleotide sequence ID" value="NZ_WELI01000001.1"/>
</dbReference>
<dbReference type="PANTHER" id="PTHR33449">
    <property type="entry name" value="NUCLEOID-ASSOCIATED PROTEIN YBAB"/>
    <property type="match status" value="1"/>
</dbReference>
<reference evidence="3 4" key="1">
    <citation type="submission" date="2019-10" db="EMBL/GenBank/DDBJ databases">
        <title>Rudanella paleaurantiibacter sp. nov., isolated from sludge.</title>
        <authorList>
            <person name="Xu S.Q."/>
        </authorList>
    </citation>
    <scope>NUCLEOTIDE SEQUENCE [LARGE SCALE GENOMIC DNA]</scope>
    <source>
        <strain evidence="3 4">HX-22-17</strain>
    </source>
</reference>
<organism evidence="3 4">
    <name type="scientific">Rudanella paleaurantiibacter</name>
    <dbReference type="NCBI Taxonomy" id="2614655"/>
    <lineage>
        <taxon>Bacteria</taxon>
        <taxon>Pseudomonadati</taxon>
        <taxon>Bacteroidota</taxon>
        <taxon>Cytophagia</taxon>
        <taxon>Cytophagales</taxon>
        <taxon>Cytophagaceae</taxon>
        <taxon>Rudanella</taxon>
    </lineage>
</organism>
<dbReference type="Gene3D" id="3.30.1310.10">
    <property type="entry name" value="Nucleoid-associated protein YbaB-like domain"/>
    <property type="match status" value="1"/>
</dbReference>
<accession>A0A7J5U4W3</accession>
<evidence type="ECO:0000256" key="1">
    <source>
        <dbReference type="ARBA" id="ARBA00023125"/>
    </source>
</evidence>
<dbReference type="GO" id="GO:0043590">
    <property type="term" value="C:bacterial nucleoid"/>
    <property type="evidence" value="ECO:0007669"/>
    <property type="project" value="UniProtKB-UniRule"/>
</dbReference>
<keyword evidence="4" id="KW-1185">Reference proteome</keyword>
<evidence type="ECO:0000313" key="3">
    <source>
        <dbReference type="EMBL" id="KAB7732627.1"/>
    </source>
</evidence>
<dbReference type="InterPro" id="IPR036894">
    <property type="entry name" value="YbaB-like_sf"/>
</dbReference>
<dbReference type="AlphaFoldDB" id="A0A7J5U4W3"/>
<comment type="caution">
    <text evidence="3">The sequence shown here is derived from an EMBL/GenBank/DDBJ whole genome shotgun (WGS) entry which is preliminary data.</text>
</comment>
<comment type="subunit">
    <text evidence="2">Homodimer.</text>
</comment>
<dbReference type="SUPFAM" id="SSF82607">
    <property type="entry name" value="YbaB-like"/>
    <property type="match status" value="1"/>
</dbReference>
<protein>
    <recommendedName>
        <fullName evidence="2">Nucleoid-associated protein F5984_01325</fullName>
    </recommendedName>
</protein>
<name>A0A7J5U4W3_9BACT</name>
<comment type="function">
    <text evidence="2">Binds to DNA and alters its conformation. May be involved in regulation of gene expression, nucleoid organization and DNA protection.</text>
</comment>